<dbReference type="PANTHER" id="PTHR11076">
    <property type="entry name" value="DNA REPAIR POLYMERASE UMUC / TRANSFERASE FAMILY MEMBER"/>
    <property type="match status" value="1"/>
</dbReference>
<name>A0A344TFR3_9BACT</name>
<dbReference type="RefSeq" id="WP_114066269.1">
    <property type="nucleotide sequence ID" value="NZ_CP030850.1"/>
</dbReference>
<evidence type="ECO:0000256" key="1">
    <source>
        <dbReference type="ARBA" id="ARBA00010945"/>
    </source>
</evidence>
<evidence type="ECO:0000256" key="5">
    <source>
        <dbReference type="ARBA" id="ARBA00023236"/>
    </source>
</evidence>
<keyword evidence="5" id="KW-0742">SOS response</keyword>
<dbReference type="EMBL" id="CP030850">
    <property type="protein sequence ID" value="AXE17484.1"/>
    <property type="molecule type" value="Genomic_DNA"/>
</dbReference>
<dbReference type="SUPFAM" id="SSF56672">
    <property type="entry name" value="DNA/RNA polymerases"/>
    <property type="match status" value="1"/>
</dbReference>
<evidence type="ECO:0000313" key="8">
    <source>
        <dbReference type="Proteomes" id="UP000251993"/>
    </source>
</evidence>
<reference evidence="7 8" key="1">
    <citation type="submission" date="2018-07" db="EMBL/GenBank/DDBJ databases">
        <title>Genome sequencing of Runella.</title>
        <authorList>
            <person name="Baek M.-G."/>
            <person name="Yi H."/>
        </authorList>
    </citation>
    <scope>NUCLEOTIDE SEQUENCE [LARGE SCALE GENOMIC DNA]</scope>
    <source>
        <strain evidence="7 8">HYN0085</strain>
    </source>
</reference>
<dbReference type="InterPro" id="IPR025188">
    <property type="entry name" value="DUF4113"/>
</dbReference>
<accession>A0A344TFR3</accession>
<gene>
    <name evidence="7" type="ORF">DR864_06940</name>
</gene>
<comment type="similarity">
    <text evidence="1">Belongs to the DNA polymerase type-Y family.</text>
</comment>
<keyword evidence="8" id="KW-1185">Reference proteome</keyword>
<dbReference type="OrthoDB" id="9808813at2"/>
<proteinExistence type="inferred from homology"/>
<keyword evidence="4" id="KW-0234">DNA repair</keyword>
<dbReference type="Gene3D" id="3.40.1170.60">
    <property type="match status" value="1"/>
</dbReference>
<organism evidence="7 8">
    <name type="scientific">Runella rosea</name>
    <dbReference type="NCBI Taxonomy" id="2259595"/>
    <lineage>
        <taxon>Bacteria</taxon>
        <taxon>Pseudomonadati</taxon>
        <taxon>Bacteroidota</taxon>
        <taxon>Cytophagia</taxon>
        <taxon>Cytophagales</taxon>
        <taxon>Spirosomataceae</taxon>
        <taxon>Runella</taxon>
    </lineage>
</organism>
<dbReference type="AlphaFoldDB" id="A0A344TFR3"/>
<dbReference type="Pfam" id="PF00817">
    <property type="entry name" value="IMS"/>
    <property type="match status" value="1"/>
</dbReference>
<sequence length="433" mass="49288">MYALIDCNNFYASCERVFQPKLEKKPIVVLSNNDGCIIARSDEAKKLNIPMGVPLYQIESLIKQHEVKVFSSNYALYGDLSNRVMQSLHALVPQLEVYSIDEAFLDLRQMPYHDLYAFGQEIRQTIQQWTGIPVSLGIAPTKTLAKAANRYVKAHTKETGVFVIEDNFTADIALAATPVEDIWGVGRQYARFLAGHQIQTAFDLVQMPDSWIQKHLKIVGLRMVRELRGEICYGLALEPHPKKGICVSRSFSNTLTDLFLIQEAVATFAARCGEKLRKQKSCANLLHLFLFTNPHRENDPQYFGSKVLQFPAATHSGFDLVGMAMSALKLIFKEGYRYKKAGVMVSGIVPENNTQTALFDINEPKRLKDHRVFQTVDALNRKLGRDTIRIATQGKSWATHQTQRSPCYTTRWEDLLVIDERIDFRGRYMRGLY</sequence>
<protein>
    <submittedName>
        <fullName evidence="7">SOS mutagenesis and repair protein UmuC</fullName>
    </submittedName>
</protein>
<evidence type="ECO:0000256" key="3">
    <source>
        <dbReference type="ARBA" id="ARBA00023199"/>
    </source>
</evidence>
<dbReference type="Proteomes" id="UP000251993">
    <property type="component" value="Chromosome"/>
</dbReference>
<keyword evidence="2" id="KW-0227">DNA damage</keyword>
<dbReference type="Pfam" id="PF11799">
    <property type="entry name" value="IMS_C"/>
    <property type="match status" value="1"/>
</dbReference>
<dbReference type="GO" id="GO:0003887">
    <property type="term" value="F:DNA-directed DNA polymerase activity"/>
    <property type="evidence" value="ECO:0007669"/>
    <property type="project" value="TreeGrafter"/>
</dbReference>
<dbReference type="KEGG" id="run:DR864_06940"/>
<keyword evidence="3" id="KW-0741">SOS mutagenesis</keyword>
<dbReference type="InterPro" id="IPR043128">
    <property type="entry name" value="Rev_trsase/Diguanyl_cyclase"/>
</dbReference>
<dbReference type="InterPro" id="IPR001126">
    <property type="entry name" value="UmuC"/>
</dbReference>
<dbReference type="GO" id="GO:0042276">
    <property type="term" value="P:error-prone translesion synthesis"/>
    <property type="evidence" value="ECO:0007669"/>
    <property type="project" value="TreeGrafter"/>
</dbReference>
<dbReference type="Gene3D" id="1.10.150.20">
    <property type="entry name" value="5' to 3' exonuclease, C-terminal subdomain"/>
    <property type="match status" value="1"/>
</dbReference>
<evidence type="ECO:0000256" key="2">
    <source>
        <dbReference type="ARBA" id="ARBA00022763"/>
    </source>
</evidence>
<dbReference type="PANTHER" id="PTHR11076:SF34">
    <property type="entry name" value="PROTEIN UMUC"/>
    <property type="match status" value="1"/>
</dbReference>
<dbReference type="Pfam" id="PF13438">
    <property type="entry name" value="DUF4113"/>
    <property type="match status" value="1"/>
</dbReference>
<evidence type="ECO:0000256" key="4">
    <source>
        <dbReference type="ARBA" id="ARBA00023204"/>
    </source>
</evidence>
<evidence type="ECO:0000259" key="6">
    <source>
        <dbReference type="PROSITE" id="PS50173"/>
    </source>
</evidence>
<dbReference type="GO" id="GO:0003684">
    <property type="term" value="F:damaged DNA binding"/>
    <property type="evidence" value="ECO:0007669"/>
    <property type="project" value="InterPro"/>
</dbReference>
<feature type="domain" description="UmuC" evidence="6">
    <location>
        <begin position="2"/>
        <end position="186"/>
    </location>
</feature>
<dbReference type="InterPro" id="IPR043502">
    <property type="entry name" value="DNA/RNA_pol_sf"/>
</dbReference>
<dbReference type="GO" id="GO:0009432">
    <property type="term" value="P:SOS response"/>
    <property type="evidence" value="ECO:0007669"/>
    <property type="project" value="UniProtKB-KW"/>
</dbReference>
<dbReference type="CDD" id="cd01700">
    <property type="entry name" value="PolY_Pol_V_umuC"/>
    <property type="match status" value="1"/>
</dbReference>
<dbReference type="InterPro" id="IPR017961">
    <property type="entry name" value="DNA_pol_Y-fam_little_finger"/>
</dbReference>
<dbReference type="PROSITE" id="PS50173">
    <property type="entry name" value="UMUC"/>
    <property type="match status" value="1"/>
</dbReference>
<dbReference type="Gene3D" id="3.30.70.270">
    <property type="match status" value="1"/>
</dbReference>
<dbReference type="GO" id="GO:0005829">
    <property type="term" value="C:cytosol"/>
    <property type="evidence" value="ECO:0007669"/>
    <property type="project" value="TreeGrafter"/>
</dbReference>
<evidence type="ECO:0000313" key="7">
    <source>
        <dbReference type="EMBL" id="AXE17484.1"/>
    </source>
</evidence>
<dbReference type="InterPro" id="IPR050116">
    <property type="entry name" value="DNA_polymerase-Y"/>
</dbReference>
<dbReference type="GO" id="GO:0006281">
    <property type="term" value="P:DNA repair"/>
    <property type="evidence" value="ECO:0007669"/>
    <property type="project" value="UniProtKB-KW"/>
</dbReference>